<proteinExistence type="predicted"/>
<protein>
    <recommendedName>
        <fullName evidence="3">Glycosyl transferase</fullName>
    </recommendedName>
</protein>
<dbReference type="Pfam" id="PF01501">
    <property type="entry name" value="Glyco_transf_8"/>
    <property type="match status" value="1"/>
</dbReference>
<gene>
    <name evidence="1" type="ORF">DYU05_04140</name>
</gene>
<dbReference type="InterPro" id="IPR002495">
    <property type="entry name" value="Glyco_trans_8"/>
</dbReference>
<evidence type="ECO:0008006" key="3">
    <source>
        <dbReference type="Google" id="ProtNLM"/>
    </source>
</evidence>
<accession>A0A3E2NUU9</accession>
<dbReference type="Proteomes" id="UP000260823">
    <property type="component" value="Unassembled WGS sequence"/>
</dbReference>
<dbReference type="Gene3D" id="3.90.550.10">
    <property type="entry name" value="Spore Coat Polysaccharide Biosynthesis Protein SpsA, Chain A"/>
    <property type="match status" value="1"/>
</dbReference>
<dbReference type="GO" id="GO:0016757">
    <property type="term" value="F:glycosyltransferase activity"/>
    <property type="evidence" value="ECO:0007669"/>
    <property type="project" value="InterPro"/>
</dbReference>
<comment type="caution">
    <text evidence="1">The sequence shown here is derived from an EMBL/GenBank/DDBJ whole genome shotgun (WGS) entry which is preliminary data.</text>
</comment>
<dbReference type="SUPFAM" id="SSF53448">
    <property type="entry name" value="Nucleotide-diphospho-sugar transferases"/>
    <property type="match status" value="1"/>
</dbReference>
<dbReference type="OrthoDB" id="186344at2"/>
<dbReference type="InterPro" id="IPR029044">
    <property type="entry name" value="Nucleotide-diphossugar_trans"/>
</dbReference>
<keyword evidence="2" id="KW-1185">Reference proteome</keyword>
<evidence type="ECO:0000313" key="2">
    <source>
        <dbReference type="Proteomes" id="UP000260823"/>
    </source>
</evidence>
<dbReference type="RefSeq" id="WP_117381708.1">
    <property type="nucleotide sequence ID" value="NZ_QWDE01000001.1"/>
</dbReference>
<dbReference type="EMBL" id="QWDE01000001">
    <property type="protein sequence ID" value="RFZ84806.1"/>
    <property type="molecule type" value="Genomic_DNA"/>
</dbReference>
<sequence length="429" mass="50414">MKKGAFTIVAKNYFGLAEVLGSAIKKVNPEVDFHIFIADEVDDDKALGAIKQSKFFYHVAKETLDYAEDLWFDTAFKYNITEFCTFLKPHCAEYLFGKDYDKVIYFDPDIYVFSALDPIFRELDDSFVVVTPHITTLEINYTGNASQNDLLATGIYNLGFVAFRKCDQSSQLLSWWKSRLQDMCFVDRADALFTDQKWMDFIFSFFDSGIHVSRDLGRNLAPWNFHERKIKSVDGAFWVTNRVTGKEDFALIFVHYSGVNYRNFKDSNLNLPDLNLENYPDLLPIFSIYEQEVTKGRIADFLNLSYSYNYFDNGIEILHLQRRLYRRALANNVTYGNPFKSAPQASFYQRLKKQKLVDSSFVKNELDKMRKDTYGDYYKKVSYINKFFFIVNRLLGFKKYYILAKFFIKYFRPENQYFLLDKSDVSKTL</sequence>
<name>A0A3E2NUU9_9SPHI</name>
<evidence type="ECO:0000313" key="1">
    <source>
        <dbReference type="EMBL" id="RFZ84806.1"/>
    </source>
</evidence>
<organism evidence="1 2">
    <name type="scientific">Mucilaginibacter terrenus</name>
    <dbReference type="NCBI Taxonomy" id="2482727"/>
    <lineage>
        <taxon>Bacteria</taxon>
        <taxon>Pseudomonadati</taxon>
        <taxon>Bacteroidota</taxon>
        <taxon>Sphingobacteriia</taxon>
        <taxon>Sphingobacteriales</taxon>
        <taxon>Sphingobacteriaceae</taxon>
        <taxon>Mucilaginibacter</taxon>
    </lineage>
</organism>
<reference evidence="1 2" key="1">
    <citation type="submission" date="2018-08" db="EMBL/GenBank/DDBJ databases">
        <title>Mucilaginibacter terrae sp. nov., isolated from manganese diggings.</title>
        <authorList>
            <person name="Huang Y."/>
            <person name="Zhou Z."/>
        </authorList>
    </citation>
    <scope>NUCLEOTIDE SEQUENCE [LARGE SCALE GENOMIC DNA]</scope>
    <source>
        <strain evidence="1 2">ZH6</strain>
    </source>
</reference>
<dbReference type="AlphaFoldDB" id="A0A3E2NUU9"/>